<dbReference type="EMBL" id="VNJI01000001">
    <property type="protein sequence ID" value="TVY11719.1"/>
    <property type="molecule type" value="Genomic_DNA"/>
</dbReference>
<evidence type="ECO:0000313" key="2">
    <source>
        <dbReference type="Proteomes" id="UP000317036"/>
    </source>
</evidence>
<evidence type="ECO:0008006" key="3">
    <source>
        <dbReference type="Google" id="ProtNLM"/>
    </source>
</evidence>
<protein>
    <recommendedName>
        <fullName evidence="3">Phospholipase C/D domain-containing protein</fullName>
    </recommendedName>
</protein>
<dbReference type="RefSeq" id="WP_144842301.1">
    <property type="nucleotide sequence ID" value="NZ_VNJI01000001.1"/>
</dbReference>
<sequence length="291" mass="32619">MSDNLARTAVVEDCLNLMLASEHICEAFKEAGREHANFAQFGSFASPGDQIALQQLAKYRENWESHKSVKEEIGFRSAPLVPKTKAESVLAYVLGWLCHRAADSKLKPGSAEAGLYQDALLFHRLYVNEGQTPQAYRSPGAPLEQAATIGSKELAELFRELQQRFFIEMHTYVPDVDNIEGWFDKLHVQLKERSAYMDRFAEALMNPEPEKVQQHVDGTNFYSDEDAIIRLTLSIRQGAQPSQAEIEAAYAAEPKSRYAQALKQGYRNLLSANAFFTGSIDQGRLSEQLAV</sequence>
<proteinExistence type="predicted"/>
<evidence type="ECO:0000313" key="1">
    <source>
        <dbReference type="EMBL" id="TVY11719.1"/>
    </source>
</evidence>
<reference evidence="1 2" key="1">
    <citation type="submission" date="2019-07" db="EMBL/GenBank/DDBJ databases">
        <authorList>
            <person name="Kim J."/>
        </authorList>
    </citation>
    <scope>NUCLEOTIDE SEQUENCE [LARGE SCALE GENOMIC DNA]</scope>
    <source>
        <strain evidence="1 2">JC52</strain>
    </source>
</reference>
<dbReference type="AlphaFoldDB" id="A0A559KHY1"/>
<gene>
    <name evidence="1" type="ORF">FPZ49_00020</name>
</gene>
<dbReference type="OrthoDB" id="980873at2"/>
<name>A0A559KHY1_9BACL</name>
<comment type="caution">
    <text evidence="1">The sequence shown here is derived from an EMBL/GenBank/DDBJ whole genome shotgun (WGS) entry which is preliminary data.</text>
</comment>
<keyword evidence="2" id="KW-1185">Reference proteome</keyword>
<accession>A0A559KHY1</accession>
<dbReference type="Proteomes" id="UP000317036">
    <property type="component" value="Unassembled WGS sequence"/>
</dbReference>
<organism evidence="1 2">
    <name type="scientific">Paenibacillus cremeus</name>
    <dbReference type="NCBI Taxonomy" id="2163881"/>
    <lineage>
        <taxon>Bacteria</taxon>
        <taxon>Bacillati</taxon>
        <taxon>Bacillota</taxon>
        <taxon>Bacilli</taxon>
        <taxon>Bacillales</taxon>
        <taxon>Paenibacillaceae</taxon>
        <taxon>Paenibacillus</taxon>
    </lineage>
</organism>